<comment type="caution">
    <text evidence="2">The sequence shown here is derived from an EMBL/GenBank/DDBJ whole genome shotgun (WGS) entry which is preliminary data.</text>
</comment>
<dbReference type="AlphaFoldDB" id="A0A3N0Y355"/>
<sequence>MADNNKGYQKSDLIGCLGCHKRRNAEAIVTDAGHDECFICIATVKRRKSNLNLLLREKVIQDWNDMMVFMFYGFNGMTSIKYGIMRSKVGNEKIQFHQKNGEIRREERREEEKRRESDGATLVDLQLD</sequence>
<gene>
    <name evidence="2" type="ORF">DPX16_5955</name>
</gene>
<keyword evidence="3" id="KW-1185">Reference proteome</keyword>
<proteinExistence type="predicted"/>
<accession>A0A3N0Y355</accession>
<protein>
    <submittedName>
        <fullName evidence="2">Uncharacterized protein</fullName>
    </submittedName>
</protein>
<evidence type="ECO:0000313" key="3">
    <source>
        <dbReference type="Proteomes" id="UP000281406"/>
    </source>
</evidence>
<organism evidence="2 3">
    <name type="scientific">Anabarilius grahami</name>
    <name type="common">Kanglang fish</name>
    <name type="synonym">Barilius grahami</name>
    <dbReference type="NCBI Taxonomy" id="495550"/>
    <lineage>
        <taxon>Eukaryota</taxon>
        <taxon>Metazoa</taxon>
        <taxon>Chordata</taxon>
        <taxon>Craniata</taxon>
        <taxon>Vertebrata</taxon>
        <taxon>Euteleostomi</taxon>
        <taxon>Actinopterygii</taxon>
        <taxon>Neopterygii</taxon>
        <taxon>Teleostei</taxon>
        <taxon>Ostariophysi</taxon>
        <taxon>Cypriniformes</taxon>
        <taxon>Xenocyprididae</taxon>
        <taxon>Xenocypridinae</taxon>
        <taxon>Xenocypridinae incertae sedis</taxon>
        <taxon>Anabarilius</taxon>
    </lineage>
</organism>
<evidence type="ECO:0000256" key="1">
    <source>
        <dbReference type="SAM" id="MobiDB-lite"/>
    </source>
</evidence>
<name>A0A3N0Y355_ANAGA</name>
<dbReference type="EMBL" id="RJVU01053528">
    <property type="protein sequence ID" value="ROL33060.1"/>
    <property type="molecule type" value="Genomic_DNA"/>
</dbReference>
<feature type="region of interest" description="Disordered" evidence="1">
    <location>
        <begin position="96"/>
        <end position="128"/>
    </location>
</feature>
<reference evidence="2 3" key="1">
    <citation type="submission" date="2018-10" db="EMBL/GenBank/DDBJ databases">
        <title>Genome assembly for a Yunnan-Guizhou Plateau 3E fish, Anabarilius grahami (Regan), and its evolutionary and genetic applications.</title>
        <authorList>
            <person name="Jiang W."/>
        </authorList>
    </citation>
    <scope>NUCLEOTIDE SEQUENCE [LARGE SCALE GENOMIC DNA]</scope>
    <source>
        <strain evidence="2">AG-KIZ</strain>
        <tissue evidence="2">Muscle</tissue>
    </source>
</reference>
<feature type="compositionally biased region" description="Basic and acidic residues" evidence="1">
    <location>
        <begin position="96"/>
        <end position="118"/>
    </location>
</feature>
<dbReference type="Proteomes" id="UP000281406">
    <property type="component" value="Unassembled WGS sequence"/>
</dbReference>
<evidence type="ECO:0000313" key="2">
    <source>
        <dbReference type="EMBL" id="ROL33060.1"/>
    </source>
</evidence>